<proteinExistence type="predicted"/>
<dbReference type="EMBL" id="JAEEGA010000005">
    <property type="protein sequence ID" value="MBP1041194.1"/>
    <property type="molecule type" value="Genomic_DNA"/>
</dbReference>
<dbReference type="RefSeq" id="WP_209526906.1">
    <property type="nucleotide sequence ID" value="NZ_JAEEGA010000005.1"/>
</dbReference>
<feature type="transmembrane region" description="Helical" evidence="1">
    <location>
        <begin position="6"/>
        <end position="24"/>
    </location>
</feature>
<keyword evidence="1" id="KW-1133">Transmembrane helix</keyword>
<reference evidence="2" key="1">
    <citation type="submission" date="2020-12" db="EMBL/GenBank/DDBJ databases">
        <title>Vagococcus allomyrinae sp. nov. and Enterococcus lavae sp. nov., isolated from the larvae of Allomyrina dichotoma.</title>
        <authorList>
            <person name="Lee S.D."/>
        </authorList>
    </citation>
    <scope>NUCLEOTIDE SEQUENCE</scope>
    <source>
        <strain evidence="2">BWB3-3</strain>
    </source>
</reference>
<evidence type="ECO:0000313" key="2">
    <source>
        <dbReference type="EMBL" id="MBP1041194.1"/>
    </source>
</evidence>
<keyword evidence="1" id="KW-0472">Membrane</keyword>
<evidence type="ECO:0000313" key="3">
    <source>
        <dbReference type="Proteomes" id="UP000674938"/>
    </source>
</evidence>
<protein>
    <submittedName>
        <fullName evidence="2">Uncharacterized protein</fullName>
    </submittedName>
</protein>
<keyword evidence="3" id="KW-1185">Reference proteome</keyword>
<dbReference type="AlphaFoldDB" id="A0A940P445"/>
<gene>
    <name evidence="2" type="ORF">I6N95_09270</name>
</gene>
<dbReference type="Proteomes" id="UP000674938">
    <property type="component" value="Unassembled WGS sequence"/>
</dbReference>
<comment type="caution">
    <text evidence="2">The sequence shown here is derived from an EMBL/GenBank/DDBJ whole genome shotgun (WGS) entry which is preliminary data.</text>
</comment>
<accession>A0A940P445</accession>
<sequence>MKNRWIWIGIIMIVIIGVGGKLYMDKRAKEKQQEDLHDIQVDLAYYIFNNYQLYTVDVEKDKKLNQEYNHGNGTLTTADFLRESDELKEYSKVEKIEFTGFSVGPMNNLEVHYTINDVINKETSLDTISAETNKFLYGIGEHSGEGPYYLEKKKNATNLSIPDDLVVYYHGGID</sequence>
<organism evidence="2 3">
    <name type="scientific">Vagococcus allomyrinae</name>
    <dbReference type="NCBI Taxonomy" id="2794353"/>
    <lineage>
        <taxon>Bacteria</taxon>
        <taxon>Bacillati</taxon>
        <taxon>Bacillota</taxon>
        <taxon>Bacilli</taxon>
        <taxon>Lactobacillales</taxon>
        <taxon>Enterococcaceae</taxon>
        <taxon>Vagococcus</taxon>
    </lineage>
</organism>
<evidence type="ECO:0000256" key="1">
    <source>
        <dbReference type="SAM" id="Phobius"/>
    </source>
</evidence>
<keyword evidence="1" id="KW-0812">Transmembrane</keyword>
<name>A0A940P445_9ENTE</name>